<keyword evidence="1" id="KW-0472">Membrane</keyword>
<evidence type="ECO:0000256" key="2">
    <source>
        <dbReference type="SAM" id="MobiDB-lite"/>
    </source>
</evidence>
<dbReference type="InterPro" id="IPR005330">
    <property type="entry name" value="MHYT_dom"/>
</dbReference>
<evidence type="ECO:0000313" key="5">
    <source>
        <dbReference type="Proteomes" id="UP000640052"/>
    </source>
</evidence>
<sequence>MSHINHFAHGWVTPVLAYLMSVVGSLLGLLLTARARSAEGAARVRWLIGGAFSIGGTAIWVMHFIAMMGFDVPGTLIRYDVPLTVLSFVVAVAVVGCGLLVVSRGGAKLRPLLLGGLITGVGVAGMHYLGMFAMNMSGQVSYDPVVVAISVLIAIVAATVALWFTLRVEGALATTGAALMMGVAVCGMHFTGMFAMSVQLQDGPDLTGAEAIDFLLPLLVGISLLTVGLLLAVLLSPSSAELREDAAILARLESRRQNGGMPVAPPTPPAPEPSQNGSLFTPRNQ</sequence>
<feature type="compositionally biased region" description="Polar residues" evidence="2">
    <location>
        <begin position="274"/>
        <end position="285"/>
    </location>
</feature>
<feature type="transmembrane region" description="Helical" evidence="1">
    <location>
        <begin position="145"/>
        <end position="164"/>
    </location>
</feature>
<dbReference type="Pfam" id="PF03707">
    <property type="entry name" value="MHYT"/>
    <property type="match status" value="3"/>
</dbReference>
<feature type="transmembrane region" description="Helical" evidence="1">
    <location>
        <begin position="15"/>
        <end position="34"/>
    </location>
</feature>
<dbReference type="PROSITE" id="PS50924">
    <property type="entry name" value="MHYT"/>
    <property type="match status" value="1"/>
</dbReference>
<feature type="transmembrane region" description="Helical" evidence="1">
    <location>
        <begin position="46"/>
        <end position="69"/>
    </location>
</feature>
<gene>
    <name evidence="4" type="ORF">Aph01nite_13710</name>
</gene>
<evidence type="ECO:0000256" key="1">
    <source>
        <dbReference type="PROSITE-ProRule" id="PRU00244"/>
    </source>
</evidence>
<dbReference type="Proteomes" id="UP000640052">
    <property type="component" value="Unassembled WGS sequence"/>
</dbReference>
<name>A0A919Q7N8_9ACTN</name>
<dbReference type="PANTHER" id="PTHR35152:SF1">
    <property type="entry name" value="DOMAIN SIGNALLING PROTEIN, PUTATIVE (AFU_ORTHOLOGUE AFUA_5G11310)-RELATED"/>
    <property type="match status" value="1"/>
</dbReference>
<dbReference type="EMBL" id="BOOA01000008">
    <property type="protein sequence ID" value="GIH23061.1"/>
    <property type="molecule type" value="Genomic_DNA"/>
</dbReference>
<comment type="caution">
    <text evidence="4">The sequence shown here is derived from an EMBL/GenBank/DDBJ whole genome shotgun (WGS) entry which is preliminary data.</text>
</comment>
<feature type="transmembrane region" description="Helical" evidence="1">
    <location>
        <begin position="114"/>
        <end position="133"/>
    </location>
</feature>
<dbReference type="AlphaFoldDB" id="A0A919Q7N8"/>
<dbReference type="PANTHER" id="PTHR35152">
    <property type="entry name" value="DOMAIN SIGNALLING PROTEIN, PUTATIVE (AFU_ORTHOLOGUE AFUA_5G11310)-RELATED"/>
    <property type="match status" value="1"/>
</dbReference>
<feature type="transmembrane region" description="Helical" evidence="1">
    <location>
        <begin position="214"/>
        <end position="235"/>
    </location>
</feature>
<feature type="transmembrane region" description="Helical" evidence="1">
    <location>
        <begin position="81"/>
        <end position="102"/>
    </location>
</feature>
<feature type="transmembrane region" description="Helical" evidence="1">
    <location>
        <begin position="171"/>
        <end position="194"/>
    </location>
</feature>
<keyword evidence="1" id="KW-1133">Transmembrane helix</keyword>
<feature type="region of interest" description="Disordered" evidence="2">
    <location>
        <begin position="257"/>
        <end position="285"/>
    </location>
</feature>
<keyword evidence="5" id="KW-1185">Reference proteome</keyword>
<evidence type="ECO:0000313" key="4">
    <source>
        <dbReference type="EMBL" id="GIH23061.1"/>
    </source>
</evidence>
<accession>A0A919Q7N8</accession>
<feature type="compositionally biased region" description="Pro residues" evidence="2">
    <location>
        <begin position="263"/>
        <end position="272"/>
    </location>
</feature>
<organism evidence="4 5">
    <name type="scientific">Acrocarpospora phusangensis</name>
    <dbReference type="NCBI Taxonomy" id="1070424"/>
    <lineage>
        <taxon>Bacteria</taxon>
        <taxon>Bacillati</taxon>
        <taxon>Actinomycetota</taxon>
        <taxon>Actinomycetes</taxon>
        <taxon>Streptosporangiales</taxon>
        <taxon>Streptosporangiaceae</taxon>
        <taxon>Acrocarpospora</taxon>
    </lineage>
</organism>
<evidence type="ECO:0000259" key="3">
    <source>
        <dbReference type="PROSITE" id="PS50924"/>
    </source>
</evidence>
<reference evidence="4" key="1">
    <citation type="submission" date="2021-01" db="EMBL/GenBank/DDBJ databases">
        <title>Whole genome shotgun sequence of Acrocarpospora phusangensis NBRC 108782.</title>
        <authorList>
            <person name="Komaki H."/>
            <person name="Tamura T."/>
        </authorList>
    </citation>
    <scope>NUCLEOTIDE SEQUENCE</scope>
    <source>
        <strain evidence="4">NBRC 108782</strain>
    </source>
</reference>
<feature type="domain" description="MHYT" evidence="3">
    <location>
        <begin position="9"/>
        <end position="199"/>
    </location>
</feature>
<proteinExistence type="predicted"/>
<dbReference type="GO" id="GO:0016020">
    <property type="term" value="C:membrane"/>
    <property type="evidence" value="ECO:0007669"/>
    <property type="project" value="UniProtKB-UniRule"/>
</dbReference>
<protein>
    <submittedName>
        <fullName evidence="4">MHYT domain-containing signal sensor</fullName>
    </submittedName>
</protein>
<keyword evidence="1" id="KW-0812">Transmembrane</keyword>